<evidence type="ECO:0000313" key="1">
    <source>
        <dbReference type="EMBL" id="PZR13281.1"/>
    </source>
</evidence>
<dbReference type="PROSITE" id="PS51257">
    <property type="entry name" value="PROKAR_LIPOPROTEIN"/>
    <property type="match status" value="1"/>
</dbReference>
<accession>A0A2W5VRU5</accession>
<sequence>MRALVVMMAVLTLAGCKHEPEVKTLEQPVNSRDGSPIRPGELIVGTFEPTSVDKALELTLIEGYRVEYVAAATETMHLMKASWADGTLLTEDETRALAEKLLETNRFKFVELNKVNQPR</sequence>
<gene>
    <name evidence="1" type="ORF">DI536_13430</name>
</gene>
<dbReference type="AlphaFoldDB" id="A0A2W5VRU5"/>
<dbReference type="Proteomes" id="UP000249061">
    <property type="component" value="Unassembled WGS sequence"/>
</dbReference>
<reference evidence="1 2" key="1">
    <citation type="submission" date="2017-08" db="EMBL/GenBank/DDBJ databases">
        <title>Infants hospitalized years apart are colonized by the same room-sourced microbial strains.</title>
        <authorList>
            <person name="Brooks B."/>
            <person name="Olm M.R."/>
            <person name="Firek B.A."/>
            <person name="Baker R."/>
            <person name="Thomas B.C."/>
            <person name="Morowitz M.J."/>
            <person name="Banfield J.F."/>
        </authorList>
    </citation>
    <scope>NUCLEOTIDE SEQUENCE [LARGE SCALE GENOMIC DNA]</scope>
    <source>
        <strain evidence="1">S2_003_000_R2_14</strain>
    </source>
</reference>
<organism evidence="1 2">
    <name type="scientific">Archangium gephyra</name>
    <dbReference type="NCBI Taxonomy" id="48"/>
    <lineage>
        <taxon>Bacteria</taxon>
        <taxon>Pseudomonadati</taxon>
        <taxon>Myxococcota</taxon>
        <taxon>Myxococcia</taxon>
        <taxon>Myxococcales</taxon>
        <taxon>Cystobacterineae</taxon>
        <taxon>Archangiaceae</taxon>
        <taxon>Archangium</taxon>
    </lineage>
</organism>
<evidence type="ECO:0008006" key="3">
    <source>
        <dbReference type="Google" id="ProtNLM"/>
    </source>
</evidence>
<proteinExistence type="predicted"/>
<comment type="caution">
    <text evidence="1">The sequence shown here is derived from an EMBL/GenBank/DDBJ whole genome shotgun (WGS) entry which is preliminary data.</text>
</comment>
<name>A0A2W5VRU5_9BACT</name>
<protein>
    <recommendedName>
        <fullName evidence="3">Lipoprotein</fullName>
    </recommendedName>
</protein>
<evidence type="ECO:0000313" key="2">
    <source>
        <dbReference type="Proteomes" id="UP000249061"/>
    </source>
</evidence>
<dbReference type="EMBL" id="QFQP01000010">
    <property type="protein sequence ID" value="PZR13281.1"/>
    <property type="molecule type" value="Genomic_DNA"/>
</dbReference>